<evidence type="ECO:0000313" key="9">
    <source>
        <dbReference type="Proteomes" id="UP000639338"/>
    </source>
</evidence>
<reference evidence="8 9" key="1">
    <citation type="submission" date="2020-08" db="EMBL/GenBank/DDBJ databases">
        <title>Aphidius gifuensis genome sequencing and assembly.</title>
        <authorList>
            <person name="Du Z."/>
        </authorList>
    </citation>
    <scope>NUCLEOTIDE SEQUENCE [LARGE SCALE GENOMIC DNA]</scope>
    <source>
        <strain evidence="8">YNYX2018</strain>
        <tissue evidence="8">Adults</tissue>
    </source>
</reference>
<dbReference type="Gene3D" id="3.30.60.20">
    <property type="match status" value="1"/>
</dbReference>
<feature type="domain" description="Phorbol-ester/DAG-type" evidence="7">
    <location>
        <begin position="131"/>
        <end position="185"/>
    </location>
</feature>
<keyword evidence="4" id="KW-0862">Zinc</keyword>
<dbReference type="PROSITE" id="PS50081">
    <property type="entry name" value="ZF_DAG_PE_2"/>
    <property type="match status" value="1"/>
</dbReference>
<evidence type="ECO:0000313" key="8">
    <source>
        <dbReference type="EMBL" id="KAF7993138.1"/>
    </source>
</evidence>
<evidence type="ECO:0000256" key="2">
    <source>
        <dbReference type="ARBA" id="ARBA00022737"/>
    </source>
</evidence>
<evidence type="ECO:0000256" key="3">
    <source>
        <dbReference type="ARBA" id="ARBA00022771"/>
    </source>
</evidence>
<dbReference type="InterPro" id="IPR002219">
    <property type="entry name" value="PKC_DAG/PE"/>
</dbReference>
<keyword evidence="2" id="KW-0677">Repeat</keyword>
<evidence type="ECO:0000259" key="7">
    <source>
        <dbReference type="PROSITE" id="PS50081"/>
    </source>
</evidence>
<sequence length="467" mass="53341">MQTQYVVIFFFFIYQTRHRTASSGTISPTLSDAEDLSASPTLGDADDSSESRSIVPYSLKSVDALLSLSKTATLDDLHDMVDKCKKMVLETVECTEERKWLVRRLIELRLRAQEIRESTDSKLLETQVISGHHLVPQKYQIPSAGPTYCDHCSGAIWVMLQSWYICSDCGYSCHWKCLADIRRICAHVVASEAGGYTFTKDICPEKGLSAQRYKCAECHTKISFANPKGLSLSCIGSPFRQAESSWIEPRLCDYTGLYFCQRCHWNTLEVIPARVIRNWDMETRKVSRYAAQLLGLLNKRPVLLLEDLNKKLFSLVPDLSLLKKLREELQMMKKYLVFCPDADAKGLPWRIGLRTHMLESSANYSIKDLVDLQSGILMEEIRQAYDAMRSHITESCELCHARGHLCEICGNNEVIFPWNASAVFCQKCNTVYHRVCWSKRNHCCPKCSRIKKRLAKKDEESDINNIS</sequence>
<keyword evidence="1" id="KW-0479">Metal-binding</keyword>
<accession>A0A835CTC4</accession>
<evidence type="ECO:0000256" key="1">
    <source>
        <dbReference type="ARBA" id="ARBA00022723"/>
    </source>
</evidence>
<dbReference type="Proteomes" id="UP000639338">
    <property type="component" value="Unassembled WGS sequence"/>
</dbReference>
<name>A0A835CTC4_APHGI</name>
<keyword evidence="3" id="KW-0863">Zinc-finger</keyword>
<dbReference type="OrthoDB" id="1918044at2759"/>
<comment type="caution">
    <text evidence="8">The sequence shown here is derived from an EMBL/GenBank/DDBJ whole genome shotgun (WGS) entry which is preliminary data.</text>
</comment>
<dbReference type="PANTHER" id="PTHR12326">
    <property type="entry name" value="PLECKSTRIN HOMOLOGY DOMAIN CONTAINING PROTEIN"/>
    <property type="match status" value="1"/>
</dbReference>
<dbReference type="InterPro" id="IPR051366">
    <property type="entry name" value="DEF8"/>
</dbReference>
<feature type="region of interest" description="Disordered" evidence="6">
    <location>
        <begin position="22"/>
        <end position="51"/>
    </location>
</feature>
<gene>
    <name evidence="8" type="ORF">HCN44_005919</name>
</gene>
<dbReference type="InterPro" id="IPR046349">
    <property type="entry name" value="C1-like_sf"/>
</dbReference>
<dbReference type="SUPFAM" id="SSF57889">
    <property type="entry name" value="Cysteine-rich domain"/>
    <property type="match status" value="1"/>
</dbReference>
<protein>
    <recommendedName>
        <fullName evidence="7">Phorbol-ester/DAG-type domain-containing protein</fullName>
    </recommendedName>
</protein>
<dbReference type="EMBL" id="JACMRX010000003">
    <property type="protein sequence ID" value="KAF7993138.1"/>
    <property type="molecule type" value="Genomic_DNA"/>
</dbReference>
<dbReference type="SUPFAM" id="SSF48695">
    <property type="entry name" value="Multiheme cytochromes"/>
    <property type="match status" value="1"/>
</dbReference>
<dbReference type="Pfam" id="PF13901">
    <property type="entry name" value="RH_dom"/>
    <property type="match status" value="1"/>
</dbReference>
<evidence type="ECO:0000256" key="5">
    <source>
        <dbReference type="ARBA" id="ARBA00029450"/>
    </source>
</evidence>
<dbReference type="AlphaFoldDB" id="A0A835CTC4"/>
<dbReference type="InterPro" id="IPR025258">
    <property type="entry name" value="RH_dom"/>
</dbReference>
<dbReference type="CDD" id="cd20819">
    <property type="entry name" value="C1_DEF8"/>
    <property type="match status" value="1"/>
</dbReference>
<evidence type="ECO:0000256" key="6">
    <source>
        <dbReference type="SAM" id="MobiDB-lite"/>
    </source>
</evidence>
<organism evidence="8 9">
    <name type="scientific">Aphidius gifuensis</name>
    <name type="common">Parasitoid wasp</name>
    <dbReference type="NCBI Taxonomy" id="684658"/>
    <lineage>
        <taxon>Eukaryota</taxon>
        <taxon>Metazoa</taxon>
        <taxon>Ecdysozoa</taxon>
        <taxon>Arthropoda</taxon>
        <taxon>Hexapoda</taxon>
        <taxon>Insecta</taxon>
        <taxon>Pterygota</taxon>
        <taxon>Neoptera</taxon>
        <taxon>Endopterygota</taxon>
        <taxon>Hymenoptera</taxon>
        <taxon>Apocrita</taxon>
        <taxon>Ichneumonoidea</taxon>
        <taxon>Braconidae</taxon>
        <taxon>Aphidiinae</taxon>
        <taxon>Aphidius</taxon>
    </lineage>
</organism>
<dbReference type="Pfam" id="PF00130">
    <property type="entry name" value="C1_1"/>
    <property type="match status" value="1"/>
</dbReference>
<dbReference type="InterPro" id="IPR047983">
    <property type="entry name" value="DEF8_C1"/>
</dbReference>
<keyword evidence="9" id="KW-1185">Reference proteome</keyword>
<dbReference type="InterPro" id="IPR036280">
    <property type="entry name" value="Multihaem_cyt_sf"/>
</dbReference>
<dbReference type="SMART" id="SM00109">
    <property type="entry name" value="C1"/>
    <property type="match status" value="1"/>
</dbReference>
<dbReference type="PANTHER" id="PTHR12326:SF3">
    <property type="entry name" value="DIFFERENTIALLY EXPRESSED IN FDCP 8 HOMOLOG"/>
    <property type="match status" value="1"/>
</dbReference>
<dbReference type="GO" id="GO:0008270">
    <property type="term" value="F:zinc ion binding"/>
    <property type="evidence" value="ECO:0007669"/>
    <property type="project" value="UniProtKB-KW"/>
</dbReference>
<evidence type="ECO:0000256" key="4">
    <source>
        <dbReference type="ARBA" id="ARBA00022833"/>
    </source>
</evidence>
<comment type="similarity">
    <text evidence="5">Belongs to the DEF8 family.</text>
</comment>
<dbReference type="SMART" id="SM01175">
    <property type="entry name" value="DUF4206"/>
    <property type="match status" value="1"/>
</dbReference>
<proteinExistence type="inferred from homology"/>